<organism evidence="1 2">
    <name type="scientific">Candidatus Fischerbacteria bacterium RBG_13_37_8</name>
    <dbReference type="NCBI Taxonomy" id="1817863"/>
    <lineage>
        <taxon>Bacteria</taxon>
        <taxon>Candidatus Fischeribacteriota</taxon>
    </lineage>
</organism>
<sequence length="338" mass="39467">MKKGFINYSSQDEMTAQTTIYETAVDGTKDSKEYYITHKMRTIDEIAHDVYNRLLTYDQEAETDYSIRFPKSKIKEIIKKSLDSINDKSGKVNETNFIHTIAAFGIIRRKGSKRLRLKIEAHDLIKIDTQDMPKHSLGVGSLRRDSTVFWDDYSLILSDAPDIKLLKELEEDESLLKSSLKKVENKYNFKTPTNVVLASYEPERKFIRGLIEEKNAKAIDAWIKAPDVGFYSIEYSWRKGEHPKQGSFNPDFFIKIGSDIMIVEIKMDDDISNENKAKLKYAREHFSKLNELQNEQKYYFKFLSPKSYDLFFKALRDESYHDFKSELEASIEEQFNGN</sequence>
<protein>
    <submittedName>
        <fullName evidence="1">Uncharacterized protein</fullName>
    </submittedName>
</protein>
<name>A0A1F5VXZ8_9BACT</name>
<proteinExistence type="predicted"/>
<evidence type="ECO:0000313" key="1">
    <source>
        <dbReference type="EMBL" id="OGF68157.1"/>
    </source>
</evidence>
<dbReference type="STRING" id="1817863.A2Y62_13540"/>
<evidence type="ECO:0000313" key="2">
    <source>
        <dbReference type="Proteomes" id="UP000178943"/>
    </source>
</evidence>
<dbReference type="Proteomes" id="UP000178943">
    <property type="component" value="Unassembled WGS sequence"/>
</dbReference>
<dbReference type="EMBL" id="MFGW01000015">
    <property type="protein sequence ID" value="OGF68157.1"/>
    <property type="molecule type" value="Genomic_DNA"/>
</dbReference>
<comment type="caution">
    <text evidence="1">The sequence shown here is derived from an EMBL/GenBank/DDBJ whole genome shotgun (WGS) entry which is preliminary data.</text>
</comment>
<dbReference type="AlphaFoldDB" id="A0A1F5VXZ8"/>
<gene>
    <name evidence="1" type="ORF">A2Y62_13540</name>
</gene>
<accession>A0A1F5VXZ8</accession>
<reference evidence="1 2" key="1">
    <citation type="journal article" date="2016" name="Nat. Commun.">
        <title>Thousands of microbial genomes shed light on interconnected biogeochemical processes in an aquifer system.</title>
        <authorList>
            <person name="Anantharaman K."/>
            <person name="Brown C.T."/>
            <person name="Hug L.A."/>
            <person name="Sharon I."/>
            <person name="Castelle C.J."/>
            <person name="Probst A.J."/>
            <person name="Thomas B.C."/>
            <person name="Singh A."/>
            <person name="Wilkins M.J."/>
            <person name="Karaoz U."/>
            <person name="Brodie E.L."/>
            <person name="Williams K.H."/>
            <person name="Hubbard S.S."/>
            <person name="Banfield J.F."/>
        </authorList>
    </citation>
    <scope>NUCLEOTIDE SEQUENCE [LARGE SCALE GENOMIC DNA]</scope>
</reference>